<sequence length="482" mass="55523">MDNLEMFLPCGFLVSYKDLNNQTENFVCIICKDHILNKAECLNIKSNNLKIKEKKVEISCENLLNLSKQINLIIQDPTKAIKESFSSVKNQLDLKRETLKKQIDDHYFKLLNYLENIENNVIIDKNRALPVFSNFNCEPYKLDSSIDLNQKSSILDGFLKDLNEKIACLNESLYDLNIGENYKLKVAKNLPQIEDLLGTIEFDPLNNYEFKEVEERSKTFINGSLNLEDYKPISLSLSDIKFLDGEILVVQNGANTILKLDSNLRESKRYYGEKVNNLNIISKNLFSYNNERKIMIREVVTGAFYKVFEPEEDNINIICYKILTNGKVVGLFSDNSIKIWSLETCHLQKTYRLEFRIERNLTGHKNKVSCLLKINNNLLASGSDDFNIKIWNVKNGNILRTLEGHVGCVHCLDKMEDKFLVSCSKDCNVRIWDPIMGVCLLKVELPKMSYNLPGQISVNKDNKIAVGFNDKIKFIKILISKH</sequence>
<accession>A0A814MIV4</accession>
<dbReference type="GO" id="GO:1990234">
    <property type="term" value="C:transferase complex"/>
    <property type="evidence" value="ECO:0007669"/>
    <property type="project" value="UniProtKB-ARBA"/>
</dbReference>
<dbReference type="EMBL" id="CAJNOC010006528">
    <property type="protein sequence ID" value="CAF1080092.1"/>
    <property type="molecule type" value="Genomic_DNA"/>
</dbReference>
<keyword evidence="1 3" id="KW-0853">WD repeat</keyword>
<dbReference type="InterPro" id="IPR036322">
    <property type="entry name" value="WD40_repeat_dom_sf"/>
</dbReference>
<evidence type="ECO:0000256" key="1">
    <source>
        <dbReference type="ARBA" id="ARBA00022574"/>
    </source>
</evidence>
<dbReference type="Proteomes" id="UP000663879">
    <property type="component" value="Unassembled WGS sequence"/>
</dbReference>
<dbReference type="PROSITE" id="PS50294">
    <property type="entry name" value="WD_REPEATS_REGION"/>
    <property type="match status" value="1"/>
</dbReference>
<feature type="repeat" description="WD" evidence="3">
    <location>
        <begin position="402"/>
        <end position="433"/>
    </location>
</feature>
<comment type="caution">
    <text evidence="4">The sequence shown here is derived from an EMBL/GenBank/DDBJ whole genome shotgun (WGS) entry which is preliminary data.</text>
</comment>
<dbReference type="SMART" id="SM00320">
    <property type="entry name" value="WD40"/>
    <property type="match status" value="3"/>
</dbReference>
<keyword evidence="2" id="KW-0677">Repeat</keyword>
<evidence type="ECO:0000313" key="5">
    <source>
        <dbReference type="Proteomes" id="UP000663879"/>
    </source>
</evidence>
<reference evidence="4" key="1">
    <citation type="submission" date="2021-02" db="EMBL/GenBank/DDBJ databases">
        <authorList>
            <person name="Nowell W R."/>
        </authorList>
    </citation>
    <scope>NUCLEOTIDE SEQUENCE</scope>
    <source>
        <strain evidence="4">Ploen Becks lab</strain>
    </source>
</reference>
<dbReference type="AlphaFoldDB" id="A0A814MIV4"/>
<dbReference type="InterPro" id="IPR001680">
    <property type="entry name" value="WD40_rpt"/>
</dbReference>
<dbReference type="InterPro" id="IPR015943">
    <property type="entry name" value="WD40/YVTN_repeat-like_dom_sf"/>
</dbReference>
<name>A0A814MIV4_9BILA</name>
<dbReference type="OrthoDB" id="756370at2759"/>
<gene>
    <name evidence="4" type="ORF">OXX778_LOCUS20151</name>
</gene>
<evidence type="ECO:0000256" key="2">
    <source>
        <dbReference type="ARBA" id="ARBA00022737"/>
    </source>
</evidence>
<dbReference type="Gene3D" id="2.130.10.10">
    <property type="entry name" value="YVTN repeat-like/Quinoprotein amine dehydrogenase"/>
    <property type="match status" value="1"/>
</dbReference>
<dbReference type="PROSITE" id="PS50082">
    <property type="entry name" value="WD_REPEATS_2"/>
    <property type="match status" value="2"/>
</dbReference>
<keyword evidence="5" id="KW-1185">Reference proteome</keyword>
<dbReference type="PANTHER" id="PTHR22847">
    <property type="entry name" value="WD40 REPEAT PROTEIN"/>
    <property type="match status" value="1"/>
</dbReference>
<organism evidence="4 5">
    <name type="scientific">Brachionus calyciflorus</name>
    <dbReference type="NCBI Taxonomy" id="104777"/>
    <lineage>
        <taxon>Eukaryota</taxon>
        <taxon>Metazoa</taxon>
        <taxon>Spiralia</taxon>
        <taxon>Gnathifera</taxon>
        <taxon>Rotifera</taxon>
        <taxon>Eurotatoria</taxon>
        <taxon>Monogononta</taxon>
        <taxon>Pseudotrocha</taxon>
        <taxon>Ploima</taxon>
        <taxon>Brachionidae</taxon>
        <taxon>Brachionus</taxon>
    </lineage>
</organism>
<proteinExistence type="predicted"/>
<dbReference type="SUPFAM" id="SSF50978">
    <property type="entry name" value="WD40 repeat-like"/>
    <property type="match status" value="1"/>
</dbReference>
<dbReference type="InterPro" id="IPR019775">
    <property type="entry name" value="WD40_repeat_CS"/>
</dbReference>
<evidence type="ECO:0000256" key="3">
    <source>
        <dbReference type="PROSITE-ProRule" id="PRU00221"/>
    </source>
</evidence>
<dbReference type="PANTHER" id="PTHR22847:SF637">
    <property type="entry name" value="WD REPEAT DOMAIN 5B"/>
    <property type="match status" value="1"/>
</dbReference>
<feature type="repeat" description="WD" evidence="3">
    <location>
        <begin position="361"/>
        <end position="401"/>
    </location>
</feature>
<protein>
    <submittedName>
        <fullName evidence="4">Uncharacterized protein</fullName>
    </submittedName>
</protein>
<evidence type="ECO:0000313" key="4">
    <source>
        <dbReference type="EMBL" id="CAF1080092.1"/>
    </source>
</evidence>
<dbReference type="PROSITE" id="PS00678">
    <property type="entry name" value="WD_REPEATS_1"/>
    <property type="match status" value="1"/>
</dbReference>
<dbReference type="Pfam" id="PF00400">
    <property type="entry name" value="WD40"/>
    <property type="match status" value="2"/>
</dbReference>